<keyword evidence="10 18" id="KW-0067">ATP-binding</keyword>
<evidence type="ECO:0000256" key="8">
    <source>
        <dbReference type="ARBA" id="ARBA00022741"/>
    </source>
</evidence>
<dbReference type="FunFam" id="3.30.200.20:FF:000059">
    <property type="entry name" value="S-receptor-like serine/threonine-protein kinase"/>
    <property type="match status" value="1"/>
</dbReference>
<sequence>MPLHFKFRKTFIVTPNLIPIAPTHFSEFRVLYNFSLKEQFLFEIFRHLCNFPMACPLINLLFFLFMFLPFSTLAQTSKNISLGSSLTALNDDNSSSWTSPSGDFAFGFQRIGKDGFLLAIWFDKIKDKTIVWSANGDNLVPEGSKGSKVELSNGGKFMLNDATGKRIWSAQFVGPGVAYASMLDTGNFVLADRSSSNVWESFDEPTDTILPTQILNQNDKLFARYTATNYSRGRFMFILQSDGNLLLYTTRFPLPTNNFAYFATMTMYAGFQFIFNQSGYLYLTAKNGSILNMVSSNTVSMQNFYHKVTLEHDGVLRHSVHPKTAASSAGSPMAWSPLTSEPSNICLRIEGAIGSGACGYNSLCSYNDKGPTCQCPYGYTLIDPNDILKGCKQNFVSQSCDAALPETESFDFHEMQSTEWAGGGYEQFTSVSEEWCRQNCLDDCFCVVAIFKDRECEKKRIPLSNGRMDPSIDEDWCRQNCFDDCFCAVAIFKNGECEKKRIPLSNGRMDPTVGGKALIKVRKDNYTLIPEVPNTKKKDRSTLILIGSVLLSSSGFLNLILLLTTYLIVFRIAYRKAKLIQPYRVISDMNLRHFTYEELKNATNEFEEELGRGTSAIVFKGVLAPDNGKSVAVKCLVARVGENDLEFKAEVSAIGRTNHRNLVQLLGFCYEGEHQMLVYEFMSNGSLASFLFGELRPSWCQRRQIALGIARGLLYLHEECNRKIVHCDIKPQNILLDDSFAARISDFGLAKLLKIDQTLTTTGIRGTKGYVAPEWLNRLPITAKVDIYSYGILLLEIIFCRKHFEAAAEDEDQMILADWAYDCYKQNNLHQLFKNDHEAMHDIKKMEKYVMIAIWCIQEDPSLRPTMKKVALMLEGTVEVSAPPDPCSFISSIL</sequence>
<dbReference type="CDD" id="cd00028">
    <property type="entry name" value="B_lectin"/>
    <property type="match status" value="1"/>
</dbReference>
<dbReference type="GO" id="GO:0106310">
    <property type="term" value="F:protein serine kinase activity"/>
    <property type="evidence" value="ECO:0007669"/>
    <property type="project" value="RHEA"/>
</dbReference>
<dbReference type="InterPro" id="IPR000719">
    <property type="entry name" value="Prot_kinase_dom"/>
</dbReference>
<evidence type="ECO:0000256" key="4">
    <source>
        <dbReference type="ARBA" id="ARBA00022679"/>
    </source>
</evidence>
<keyword evidence="5 20" id="KW-0812">Transmembrane</keyword>
<evidence type="ECO:0000256" key="5">
    <source>
        <dbReference type="ARBA" id="ARBA00022692"/>
    </source>
</evidence>
<dbReference type="InterPro" id="IPR017441">
    <property type="entry name" value="Protein_kinase_ATP_BS"/>
</dbReference>
<evidence type="ECO:0000256" key="15">
    <source>
        <dbReference type="ARBA" id="ARBA00023180"/>
    </source>
</evidence>
<dbReference type="Pfam" id="PF01453">
    <property type="entry name" value="B_lectin"/>
    <property type="match status" value="1"/>
</dbReference>
<dbReference type="GO" id="GO:0004674">
    <property type="term" value="F:protein serine/threonine kinase activity"/>
    <property type="evidence" value="ECO:0007669"/>
    <property type="project" value="UniProtKB-KW"/>
</dbReference>
<keyword evidence="8 18" id="KW-0547">Nucleotide-binding</keyword>
<dbReference type="GO" id="GO:0005524">
    <property type="term" value="F:ATP binding"/>
    <property type="evidence" value="ECO:0007669"/>
    <property type="project" value="UniProtKB-UniRule"/>
</dbReference>
<evidence type="ECO:0000259" key="21">
    <source>
        <dbReference type="PROSITE" id="PS50011"/>
    </source>
</evidence>
<evidence type="ECO:0000313" key="23">
    <source>
        <dbReference type="EMBL" id="KAB2620280.1"/>
    </source>
</evidence>
<reference evidence="23 24" key="2">
    <citation type="submission" date="2019-11" db="EMBL/GenBank/DDBJ databases">
        <title>A de novo genome assembly of a pear dwarfing rootstock.</title>
        <authorList>
            <person name="Wang F."/>
            <person name="Wang J."/>
            <person name="Li S."/>
            <person name="Zhang Y."/>
            <person name="Fang M."/>
            <person name="Ma L."/>
            <person name="Zhao Y."/>
            <person name="Jiang S."/>
        </authorList>
    </citation>
    <scope>NUCLEOTIDE SEQUENCE [LARGE SCALE GENOMIC DNA]</scope>
    <source>
        <strain evidence="23">S2</strain>
        <tissue evidence="23">Leaf</tissue>
    </source>
</reference>
<dbReference type="InterPro" id="IPR011009">
    <property type="entry name" value="Kinase-like_dom_sf"/>
</dbReference>
<comment type="catalytic activity">
    <reaction evidence="17 18">
        <text>L-seryl-[protein] + ATP = O-phospho-L-seryl-[protein] + ADP + H(+)</text>
        <dbReference type="Rhea" id="RHEA:17989"/>
        <dbReference type="Rhea" id="RHEA-COMP:9863"/>
        <dbReference type="Rhea" id="RHEA-COMP:11604"/>
        <dbReference type="ChEBI" id="CHEBI:15378"/>
        <dbReference type="ChEBI" id="CHEBI:29999"/>
        <dbReference type="ChEBI" id="CHEBI:30616"/>
        <dbReference type="ChEBI" id="CHEBI:83421"/>
        <dbReference type="ChEBI" id="CHEBI:456216"/>
        <dbReference type="EC" id="2.7.11.1"/>
    </reaction>
</comment>
<feature type="transmembrane region" description="Helical" evidence="20">
    <location>
        <begin position="543"/>
        <end position="569"/>
    </location>
</feature>
<dbReference type="InterPro" id="IPR024171">
    <property type="entry name" value="SRK-like_kinase"/>
</dbReference>
<dbReference type="PIRSF" id="PIRSF000641">
    <property type="entry name" value="SRK"/>
    <property type="match status" value="1"/>
</dbReference>
<keyword evidence="12 20" id="KW-0472">Membrane</keyword>
<evidence type="ECO:0000313" key="24">
    <source>
        <dbReference type="Proteomes" id="UP000327157"/>
    </source>
</evidence>
<dbReference type="SUPFAM" id="SSF56112">
    <property type="entry name" value="Protein kinase-like (PK-like)"/>
    <property type="match status" value="1"/>
</dbReference>
<evidence type="ECO:0000256" key="12">
    <source>
        <dbReference type="ARBA" id="ARBA00023136"/>
    </source>
</evidence>
<dbReference type="FunFam" id="2.90.10.10:FF:000013">
    <property type="entry name" value="G-type lectin S-receptor-like serine/threonine-protein kinase LECRK1"/>
    <property type="match status" value="1"/>
</dbReference>
<organism evidence="23 24">
    <name type="scientific">Pyrus ussuriensis x Pyrus communis</name>
    <dbReference type="NCBI Taxonomy" id="2448454"/>
    <lineage>
        <taxon>Eukaryota</taxon>
        <taxon>Viridiplantae</taxon>
        <taxon>Streptophyta</taxon>
        <taxon>Embryophyta</taxon>
        <taxon>Tracheophyta</taxon>
        <taxon>Spermatophyta</taxon>
        <taxon>Magnoliopsida</taxon>
        <taxon>eudicotyledons</taxon>
        <taxon>Gunneridae</taxon>
        <taxon>Pentapetalae</taxon>
        <taxon>rosids</taxon>
        <taxon>fabids</taxon>
        <taxon>Rosales</taxon>
        <taxon>Rosaceae</taxon>
        <taxon>Amygdaloideae</taxon>
        <taxon>Maleae</taxon>
        <taxon>Pyrus</taxon>
    </lineage>
</organism>
<keyword evidence="3" id="KW-0245">EGF-like domain</keyword>
<keyword evidence="14 23" id="KW-0675">Receptor</keyword>
<keyword evidence="6" id="KW-0732">Signal</keyword>
<dbReference type="SMART" id="SM00220">
    <property type="entry name" value="S_TKc"/>
    <property type="match status" value="1"/>
</dbReference>
<keyword evidence="15" id="KW-0325">Glycoprotein</keyword>
<evidence type="ECO:0000259" key="22">
    <source>
        <dbReference type="PROSITE" id="PS50927"/>
    </source>
</evidence>
<dbReference type="OrthoDB" id="1930390at2759"/>
<keyword evidence="24" id="KW-1185">Reference proteome</keyword>
<keyword evidence="11 20" id="KW-1133">Transmembrane helix</keyword>
<evidence type="ECO:0000256" key="19">
    <source>
        <dbReference type="PROSITE-ProRule" id="PRU10141"/>
    </source>
</evidence>
<dbReference type="PROSITE" id="PS50011">
    <property type="entry name" value="PROTEIN_KINASE_DOM"/>
    <property type="match status" value="1"/>
</dbReference>
<dbReference type="Gene3D" id="3.30.200.20">
    <property type="entry name" value="Phosphorylase Kinase, domain 1"/>
    <property type="match status" value="1"/>
</dbReference>
<dbReference type="PROSITE" id="PS00107">
    <property type="entry name" value="PROTEIN_KINASE_ATP"/>
    <property type="match status" value="1"/>
</dbReference>
<dbReference type="PANTHER" id="PTHR47976">
    <property type="entry name" value="G-TYPE LECTIN S-RECEPTOR-LIKE SERINE/THREONINE-PROTEIN KINASE SD2-5"/>
    <property type="match status" value="1"/>
</dbReference>
<keyword evidence="2 18" id="KW-0723">Serine/threonine-protein kinase</keyword>
<evidence type="ECO:0000256" key="13">
    <source>
        <dbReference type="ARBA" id="ARBA00023157"/>
    </source>
</evidence>
<comment type="catalytic activity">
    <reaction evidence="16 18">
        <text>L-threonyl-[protein] + ATP = O-phospho-L-threonyl-[protein] + ADP + H(+)</text>
        <dbReference type="Rhea" id="RHEA:46608"/>
        <dbReference type="Rhea" id="RHEA-COMP:11060"/>
        <dbReference type="Rhea" id="RHEA-COMP:11605"/>
        <dbReference type="ChEBI" id="CHEBI:15378"/>
        <dbReference type="ChEBI" id="CHEBI:30013"/>
        <dbReference type="ChEBI" id="CHEBI:30616"/>
        <dbReference type="ChEBI" id="CHEBI:61977"/>
        <dbReference type="ChEBI" id="CHEBI:456216"/>
        <dbReference type="EC" id="2.7.11.1"/>
    </reaction>
</comment>
<evidence type="ECO:0000256" key="14">
    <source>
        <dbReference type="ARBA" id="ARBA00023170"/>
    </source>
</evidence>
<accession>A0A5N5H4L2</accession>
<reference evidence="23 24" key="1">
    <citation type="submission" date="2019-09" db="EMBL/GenBank/DDBJ databases">
        <authorList>
            <person name="Ou C."/>
        </authorList>
    </citation>
    <scope>NUCLEOTIDE SEQUENCE [LARGE SCALE GENOMIC DNA]</scope>
    <source>
        <strain evidence="23">S2</strain>
        <tissue evidence="23">Leaf</tissue>
    </source>
</reference>
<dbReference type="SMART" id="SM00108">
    <property type="entry name" value="B_lectin"/>
    <property type="match status" value="1"/>
</dbReference>
<feature type="domain" description="Protein kinase" evidence="21">
    <location>
        <begin position="604"/>
        <end position="878"/>
    </location>
</feature>
<dbReference type="AlphaFoldDB" id="A0A5N5H4L2"/>
<dbReference type="InterPro" id="IPR036426">
    <property type="entry name" value="Bulb-type_lectin_dom_sf"/>
</dbReference>
<dbReference type="InterPro" id="IPR051343">
    <property type="entry name" value="G-type_lectin_kinases/EP1-like"/>
</dbReference>
<dbReference type="GO" id="GO:0016020">
    <property type="term" value="C:membrane"/>
    <property type="evidence" value="ECO:0007669"/>
    <property type="project" value="UniProtKB-SubCell"/>
</dbReference>
<feature type="transmembrane region" description="Helical" evidence="20">
    <location>
        <begin position="48"/>
        <end position="70"/>
    </location>
</feature>
<dbReference type="PROSITE" id="PS00108">
    <property type="entry name" value="PROTEIN_KINASE_ST"/>
    <property type="match status" value="1"/>
</dbReference>
<dbReference type="PANTHER" id="PTHR47976:SF108">
    <property type="entry name" value="G-TYPE LECTIN S-RECEPTOR-LIKE SERINE_THREONINE-PROTEIN KINASE LECRK1"/>
    <property type="match status" value="1"/>
</dbReference>
<evidence type="ECO:0000256" key="3">
    <source>
        <dbReference type="ARBA" id="ARBA00022536"/>
    </source>
</evidence>
<evidence type="ECO:0000256" key="9">
    <source>
        <dbReference type="ARBA" id="ARBA00022777"/>
    </source>
</evidence>
<dbReference type="Gene3D" id="1.10.510.10">
    <property type="entry name" value="Transferase(Phosphotransferase) domain 1"/>
    <property type="match status" value="1"/>
</dbReference>
<dbReference type="GO" id="GO:0030246">
    <property type="term" value="F:carbohydrate binding"/>
    <property type="evidence" value="ECO:0007669"/>
    <property type="project" value="UniProtKB-KW"/>
</dbReference>
<dbReference type="Pfam" id="PF00069">
    <property type="entry name" value="Pkinase"/>
    <property type="match status" value="1"/>
</dbReference>
<keyword evidence="7 23" id="KW-0430">Lectin</keyword>
<feature type="binding site" evidence="19">
    <location>
        <position position="634"/>
    </location>
    <ligand>
        <name>ATP</name>
        <dbReference type="ChEBI" id="CHEBI:30616"/>
    </ligand>
</feature>
<dbReference type="Gene3D" id="2.90.10.10">
    <property type="entry name" value="Bulb-type lectin domain"/>
    <property type="match status" value="2"/>
</dbReference>
<evidence type="ECO:0000256" key="16">
    <source>
        <dbReference type="ARBA" id="ARBA00047899"/>
    </source>
</evidence>
<dbReference type="InterPro" id="IPR008271">
    <property type="entry name" value="Ser/Thr_kinase_AS"/>
</dbReference>
<keyword evidence="13" id="KW-1015">Disulfide bond</keyword>
<dbReference type="EMBL" id="SMOL01000348">
    <property type="protein sequence ID" value="KAB2620280.1"/>
    <property type="molecule type" value="Genomic_DNA"/>
</dbReference>
<name>A0A5N5H4L2_9ROSA</name>
<protein>
    <recommendedName>
        <fullName evidence="18">Receptor-like serine/threonine-protein kinase</fullName>
        <ecNumber evidence="18">2.7.11.1</ecNumber>
    </recommendedName>
</protein>
<evidence type="ECO:0000256" key="17">
    <source>
        <dbReference type="ARBA" id="ARBA00048679"/>
    </source>
</evidence>
<evidence type="ECO:0000256" key="6">
    <source>
        <dbReference type="ARBA" id="ARBA00022729"/>
    </source>
</evidence>
<proteinExistence type="inferred from homology"/>
<feature type="domain" description="Bulb-type lectin" evidence="22">
    <location>
        <begin position="71"/>
        <end position="203"/>
    </location>
</feature>
<dbReference type="InterPro" id="IPR001480">
    <property type="entry name" value="Bulb-type_lectin_dom"/>
</dbReference>
<comment type="similarity">
    <text evidence="18">Belongs to the protein kinase superfamily. Ser/Thr protein kinase family.</text>
</comment>
<evidence type="ECO:0000256" key="20">
    <source>
        <dbReference type="SAM" id="Phobius"/>
    </source>
</evidence>
<keyword evidence="9 18" id="KW-0418">Kinase</keyword>
<dbReference type="PROSITE" id="PS50927">
    <property type="entry name" value="BULB_LECTIN"/>
    <property type="match status" value="1"/>
</dbReference>
<evidence type="ECO:0000256" key="10">
    <source>
        <dbReference type="ARBA" id="ARBA00022840"/>
    </source>
</evidence>
<evidence type="ECO:0000256" key="2">
    <source>
        <dbReference type="ARBA" id="ARBA00022527"/>
    </source>
</evidence>
<dbReference type="EC" id="2.7.11.1" evidence="18"/>
<dbReference type="FunFam" id="2.90.10.10:FF:000041">
    <property type="entry name" value="Uncharacterized protein"/>
    <property type="match status" value="1"/>
</dbReference>
<dbReference type="Proteomes" id="UP000327157">
    <property type="component" value="Unassembled WGS sequence"/>
</dbReference>
<dbReference type="SUPFAM" id="SSF51110">
    <property type="entry name" value="alpha-D-mannose-specific plant lectins"/>
    <property type="match status" value="1"/>
</dbReference>
<gene>
    <name evidence="23" type="ORF">D8674_038977</name>
</gene>
<comment type="subcellular location">
    <subcellularLocation>
        <location evidence="1">Membrane</location>
        <topology evidence="1">Single-pass type I membrane protein</topology>
    </subcellularLocation>
</comment>
<evidence type="ECO:0000256" key="1">
    <source>
        <dbReference type="ARBA" id="ARBA00004479"/>
    </source>
</evidence>
<dbReference type="FunFam" id="1.10.510.10:FF:000237">
    <property type="entry name" value="G-type lectin S-receptor-like serine/threonine-protein kinase"/>
    <property type="match status" value="1"/>
</dbReference>
<evidence type="ECO:0000256" key="11">
    <source>
        <dbReference type="ARBA" id="ARBA00022989"/>
    </source>
</evidence>
<comment type="caution">
    <text evidence="23">The sequence shown here is derived from an EMBL/GenBank/DDBJ whole genome shotgun (WGS) entry which is preliminary data.</text>
</comment>
<evidence type="ECO:0000256" key="18">
    <source>
        <dbReference type="PIRNR" id="PIRNR000641"/>
    </source>
</evidence>
<evidence type="ECO:0000256" key="7">
    <source>
        <dbReference type="ARBA" id="ARBA00022734"/>
    </source>
</evidence>
<keyword evidence="4 18" id="KW-0808">Transferase</keyword>